<dbReference type="SUPFAM" id="SSF55729">
    <property type="entry name" value="Acyl-CoA N-acyltransferases (Nat)"/>
    <property type="match status" value="1"/>
</dbReference>
<keyword evidence="2" id="KW-0808">Transferase</keyword>
<feature type="domain" description="N-acetyltransferase" evidence="1">
    <location>
        <begin position="18"/>
        <end position="157"/>
    </location>
</feature>
<dbReference type="AlphaFoldDB" id="A0A1H8KW96"/>
<sequence length="211" mass="23039">MVATSPAPVVLDGRFVRLEPLDPGTHGADLFAAGGGDEEVWRWMPTRAPRTEAELRDVAAAVKASAEADGGMAFAVVEKAGGRAIGWTGYHDVSTRDERLEIGWTWYGRAHWGTAVNAESKLLLMTHAYEDLGMGRICWKTDHLNTRSQQAIARLGAVREGVWRRHRLRADGVTWRDSVFFSLLADEWPTAKAALQSRVAAHAPADAPASP</sequence>
<dbReference type="PANTHER" id="PTHR43610">
    <property type="entry name" value="BLL6696 PROTEIN"/>
    <property type="match status" value="1"/>
</dbReference>
<evidence type="ECO:0000259" key="1">
    <source>
        <dbReference type="Pfam" id="PF13302"/>
    </source>
</evidence>
<protein>
    <submittedName>
        <fullName evidence="2">Protein N-acetyltransferase, RimJ/RimL family</fullName>
    </submittedName>
</protein>
<dbReference type="PANTHER" id="PTHR43610:SF1">
    <property type="entry name" value="N-ACETYLTRANSFERASE DOMAIN-CONTAINING PROTEIN"/>
    <property type="match status" value="1"/>
</dbReference>
<dbReference type="InterPro" id="IPR000182">
    <property type="entry name" value="GNAT_dom"/>
</dbReference>
<proteinExistence type="predicted"/>
<dbReference type="RefSeq" id="WP_075016980.1">
    <property type="nucleotide sequence ID" value="NZ_FODD01000014.1"/>
</dbReference>
<dbReference type="EMBL" id="FODD01000014">
    <property type="protein sequence ID" value="SEN96678.1"/>
    <property type="molecule type" value="Genomic_DNA"/>
</dbReference>
<dbReference type="OrthoDB" id="9795199at2"/>
<dbReference type="InterPro" id="IPR016181">
    <property type="entry name" value="Acyl_CoA_acyltransferase"/>
</dbReference>
<reference evidence="2 3" key="1">
    <citation type="submission" date="2016-10" db="EMBL/GenBank/DDBJ databases">
        <authorList>
            <person name="de Groot N.N."/>
        </authorList>
    </citation>
    <scope>NUCLEOTIDE SEQUENCE [LARGE SCALE GENOMIC DNA]</scope>
    <source>
        <strain evidence="2 3">CGMCC 4.2026</strain>
    </source>
</reference>
<dbReference type="Pfam" id="PF13302">
    <property type="entry name" value="Acetyltransf_3"/>
    <property type="match status" value="1"/>
</dbReference>
<dbReference type="STRING" id="310780.SAMN05216267_101448"/>
<dbReference type="Gene3D" id="3.40.630.30">
    <property type="match status" value="1"/>
</dbReference>
<dbReference type="GO" id="GO:0016747">
    <property type="term" value="F:acyltransferase activity, transferring groups other than amino-acyl groups"/>
    <property type="evidence" value="ECO:0007669"/>
    <property type="project" value="InterPro"/>
</dbReference>
<gene>
    <name evidence="2" type="ORF">SAMN05216267_101448</name>
</gene>
<keyword evidence="3" id="KW-1185">Reference proteome</keyword>
<dbReference type="Proteomes" id="UP000181951">
    <property type="component" value="Unassembled WGS sequence"/>
</dbReference>
<accession>A0A1H8KW96</accession>
<name>A0A1H8KW96_9ACTN</name>
<evidence type="ECO:0000313" key="2">
    <source>
        <dbReference type="EMBL" id="SEN96678.1"/>
    </source>
</evidence>
<evidence type="ECO:0000313" key="3">
    <source>
        <dbReference type="Proteomes" id="UP000181951"/>
    </source>
</evidence>
<organism evidence="2 3">
    <name type="scientific">Actinacidiphila rubida</name>
    <dbReference type="NCBI Taxonomy" id="310780"/>
    <lineage>
        <taxon>Bacteria</taxon>
        <taxon>Bacillati</taxon>
        <taxon>Actinomycetota</taxon>
        <taxon>Actinomycetes</taxon>
        <taxon>Kitasatosporales</taxon>
        <taxon>Streptomycetaceae</taxon>
        <taxon>Actinacidiphila</taxon>
    </lineage>
</organism>